<dbReference type="RefSeq" id="WP_380663968.1">
    <property type="nucleotide sequence ID" value="NZ_JBHTCJ010000001.1"/>
</dbReference>
<proteinExistence type="predicted"/>
<reference evidence="2" key="1">
    <citation type="journal article" date="2019" name="Int. J. Syst. Evol. Microbiol.">
        <title>The Global Catalogue of Microorganisms (GCM) 10K type strain sequencing project: providing services to taxonomists for standard genome sequencing and annotation.</title>
        <authorList>
            <consortium name="The Broad Institute Genomics Platform"/>
            <consortium name="The Broad Institute Genome Sequencing Center for Infectious Disease"/>
            <person name="Wu L."/>
            <person name="Ma J."/>
        </authorList>
    </citation>
    <scope>NUCLEOTIDE SEQUENCE [LARGE SCALE GENOMIC DNA]</scope>
    <source>
        <strain evidence="2">WLHS5</strain>
    </source>
</reference>
<evidence type="ECO:0008006" key="3">
    <source>
        <dbReference type="Google" id="ProtNLM"/>
    </source>
</evidence>
<dbReference type="Proteomes" id="UP001596504">
    <property type="component" value="Unassembled WGS sequence"/>
</dbReference>
<gene>
    <name evidence="1" type="ORF">ACFQRI_02660</name>
</gene>
<dbReference type="SUPFAM" id="SSF103473">
    <property type="entry name" value="MFS general substrate transporter"/>
    <property type="match status" value="1"/>
</dbReference>
<protein>
    <recommendedName>
        <fullName evidence="3">Major facilitator superfamily (MFS) profile domain-containing protein</fullName>
    </recommendedName>
</protein>
<dbReference type="EMBL" id="JBHTCJ010000001">
    <property type="protein sequence ID" value="MFC7340298.1"/>
    <property type="molecule type" value="Genomic_DNA"/>
</dbReference>
<accession>A0ABW2LF23</accession>
<keyword evidence="2" id="KW-1185">Reference proteome</keyword>
<comment type="caution">
    <text evidence="1">The sequence shown here is derived from an EMBL/GenBank/DDBJ whole genome shotgun (WGS) entry which is preliminary data.</text>
</comment>
<evidence type="ECO:0000313" key="2">
    <source>
        <dbReference type="Proteomes" id="UP001596504"/>
    </source>
</evidence>
<name>A0ABW2LF23_9PSEU</name>
<organism evidence="1 2">
    <name type="scientific">Saccharopolyspora griseoalba</name>
    <dbReference type="NCBI Taxonomy" id="1431848"/>
    <lineage>
        <taxon>Bacteria</taxon>
        <taxon>Bacillati</taxon>
        <taxon>Actinomycetota</taxon>
        <taxon>Actinomycetes</taxon>
        <taxon>Pseudonocardiales</taxon>
        <taxon>Pseudonocardiaceae</taxon>
        <taxon>Saccharopolyspora</taxon>
    </lineage>
</organism>
<evidence type="ECO:0000313" key="1">
    <source>
        <dbReference type="EMBL" id="MFC7340298.1"/>
    </source>
</evidence>
<dbReference type="InterPro" id="IPR036259">
    <property type="entry name" value="MFS_trans_sf"/>
</dbReference>
<sequence length="94" mass="9375">MRLPVAGIATGGAISGVGTGMTLLTIPWLVLATTGSAAHTGAITAAETAGLLIGSAFGAPWIDRLGPHRAAVRFDLAAAPVVTAIPAPHRCWPP</sequence>